<evidence type="ECO:0000259" key="1">
    <source>
        <dbReference type="Pfam" id="PF13699"/>
    </source>
</evidence>
<accession>A0A1G6PR78</accession>
<dbReference type="AlphaFoldDB" id="A0A1G6PR78"/>
<proteinExistence type="predicted"/>
<gene>
    <name evidence="2" type="ORF">SAMN04487894_104135</name>
</gene>
<evidence type="ECO:0000313" key="2">
    <source>
        <dbReference type="EMBL" id="SDC82589.1"/>
    </source>
</evidence>
<evidence type="ECO:0000313" key="3">
    <source>
        <dbReference type="Proteomes" id="UP000198757"/>
    </source>
</evidence>
<reference evidence="3" key="1">
    <citation type="submission" date="2016-10" db="EMBL/GenBank/DDBJ databases">
        <authorList>
            <person name="Varghese N."/>
            <person name="Submissions S."/>
        </authorList>
    </citation>
    <scope>NUCLEOTIDE SEQUENCE [LARGE SCALE GENOMIC DNA]</scope>
    <source>
        <strain evidence="3">DSM 25811 / CCM 8410 / LMG 26954 / E90</strain>
    </source>
</reference>
<protein>
    <recommendedName>
        <fullName evidence="1">eCIS core domain-containing protein</fullName>
    </recommendedName>
</protein>
<organism evidence="2 3">
    <name type="scientific">Niabella drilacis (strain DSM 25811 / CCM 8410 / CCUG 62505 / LMG 26954 / E90)</name>
    <dbReference type="NCBI Taxonomy" id="1285928"/>
    <lineage>
        <taxon>Bacteria</taxon>
        <taxon>Pseudomonadati</taxon>
        <taxon>Bacteroidota</taxon>
        <taxon>Chitinophagia</taxon>
        <taxon>Chitinophagales</taxon>
        <taxon>Chitinophagaceae</taxon>
        <taxon>Niabella</taxon>
    </lineage>
</organism>
<dbReference type="InterPro" id="IPR025295">
    <property type="entry name" value="eCIS_core_dom"/>
</dbReference>
<dbReference type="OrthoDB" id="679343at2"/>
<feature type="domain" description="eCIS core" evidence="1">
    <location>
        <begin position="20"/>
        <end position="62"/>
    </location>
</feature>
<dbReference type="EMBL" id="FMZO01000004">
    <property type="protein sequence ID" value="SDC82589.1"/>
    <property type="molecule type" value="Genomic_DNA"/>
</dbReference>
<dbReference type="Proteomes" id="UP000198757">
    <property type="component" value="Unassembled WGS sequence"/>
</dbReference>
<dbReference type="Pfam" id="PF13699">
    <property type="entry name" value="eCIS_core"/>
    <property type="match status" value="1"/>
</dbReference>
<keyword evidence="3" id="KW-1185">Reference proteome</keyword>
<sequence>MNYFRIKENSFIARLAAGKLRAKNVAMVIGRTIYLYGVTSPAFLADEHWVRHELKHIEQYQRYGVLKFLFKYLVQSIKHGYYNNPLEKEARAAENDAAILARFVLKPKDQGQV</sequence>
<name>A0A1G6PR78_NIADE</name>
<dbReference type="RefSeq" id="WP_090389757.1">
    <property type="nucleotide sequence ID" value="NZ_FMZO01000004.1"/>
</dbReference>